<keyword evidence="2" id="KW-1185">Reference proteome</keyword>
<evidence type="ECO:0000313" key="1">
    <source>
        <dbReference type="EMBL" id="RSX46793.1"/>
    </source>
</evidence>
<evidence type="ECO:0000313" key="2">
    <source>
        <dbReference type="Proteomes" id="UP000288052"/>
    </source>
</evidence>
<gene>
    <name evidence="1" type="ORF">D2E22_1474</name>
</gene>
<proteinExistence type="predicted"/>
<accession>A0A430F5L5</accession>
<sequence>MCAMDGACMNRRCLRAEPSPLSELKTPVCTCGRSDRLSVNMSVTTMQIRPSTASI</sequence>
<organism evidence="1 2">
    <name type="scientific">Bifidobacterium castoris</name>
    <dbReference type="NCBI Taxonomy" id="2306972"/>
    <lineage>
        <taxon>Bacteria</taxon>
        <taxon>Bacillati</taxon>
        <taxon>Actinomycetota</taxon>
        <taxon>Actinomycetes</taxon>
        <taxon>Bifidobacteriales</taxon>
        <taxon>Bifidobacteriaceae</taxon>
        <taxon>Bifidobacterium</taxon>
    </lineage>
</organism>
<reference evidence="1 2" key="1">
    <citation type="submission" date="2018-09" db="EMBL/GenBank/DDBJ databases">
        <title>Characterization of the phylogenetic diversity of five novel species belonging to the genus Bifidobacterium.</title>
        <authorList>
            <person name="Lugli G.A."/>
            <person name="Duranti S."/>
            <person name="Milani C."/>
        </authorList>
    </citation>
    <scope>NUCLEOTIDE SEQUENCE [LARGE SCALE GENOMIC DNA]</scope>
    <source>
        <strain evidence="1 2">2020B</strain>
    </source>
</reference>
<comment type="caution">
    <text evidence="1">The sequence shown here is derived from an EMBL/GenBank/DDBJ whole genome shotgun (WGS) entry which is preliminary data.</text>
</comment>
<dbReference type="Proteomes" id="UP000288052">
    <property type="component" value="Unassembled WGS sequence"/>
</dbReference>
<protein>
    <submittedName>
        <fullName evidence="1">Uncharacterized protein</fullName>
    </submittedName>
</protein>
<dbReference type="AlphaFoldDB" id="A0A430F5L5"/>
<dbReference type="EMBL" id="QXGI01000006">
    <property type="protein sequence ID" value="RSX46793.1"/>
    <property type="molecule type" value="Genomic_DNA"/>
</dbReference>
<name>A0A430F5L5_9BIFI</name>